<sequence>MYFINVLKETVDDNHSDELKGVCREGQIGELIVQEYEKRLPLSRVNQILETNLGRFKFLSFHILGGYFFHSDWSLTYSWM</sequence>
<gene>
    <name evidence="1" type="ORF">MS3_00010</name>
</gene>
<proteinExistence type="predicted"/>
<protein>
    <submittedName>
        <fullName evidence="1">Uncharacterized protein</fullName>
    </submittedName>
</protein>
<dbReference type="AlphaFoldDB" id="A0A094ZGC9"/>
<name>A0A094ZGC9_SCHHA</name>
<dbReference type="EMBL" id="KL250487">
    <property type="protein sequence ID" value="KGB31894.1"/>
    <property type="molecule type" value="Genomic_DNA"/>
</dbReference>
<organism evidence="1">
    <name type="scientific">Schistosoma haematobium</name>
    <name type="common">Blood fluke</name>
    <dbReference type="NCBI Taxonomy" id="6185"/>
    <lineage>
        <taxon>Eukaryota</taxon>
        <taxon>Metazoa</taxon>
        <taxon>Spiralia</taxon>
        <taxon>Lophotrochozoa</taxon>
        <taxon>Platyhelminthes</taxon>
        <taxon>Trematoda</taxon>
        <taxon>Digenea</taxon>
        <taxon>Strigeidida</taxon>
        <taxon>Schistosomatoidea</taxon>
        <taxon>Schistosomatidae</taxon>
        <taxon>Schistosoma</taxon>
    </lineage>
</organism>
<evidence type="ECO:0000313" key="1">
    <source>
        <dbReference type="EMBL" id="KGB31894.1"/>
    </source>
</evidence>
<accession>A0A094ZGC9</accession>
<reference evidence="1" key="1">
    <citation type="journal article" date="2012" name="Nat. Genet.">
        <title>Whole-genome sequence of Schistosoma haematobium.</title>
        <authorList>
            <person name="Young N.D."/>
            <person name="Jex A.R."/>
            <person name="Li B."/>
            <person name="Liu S."/>
            <person name="Yang L."/>
            <person name="Xiong Z."/>
            <person name="Li Y."/>
            <person name="Cantacessi C."/>
            <person name="Hall R.S."/>
            <person name="Xu X."/>
            <person name="Chen F."/>
            <person name="Wu X."/>
            <person name="Zerlotini A."/>
            <person name="Oliveira G."/>
            <person name="Hofmann A."/>
            <person name="Zhang G."/>
            <person name="Fang X."/>
            <person name="Kang Y."/>
            <person name="Campbell B.E."/>
            <person name="Loukas A."/>
            <person name="Ranganathan S."/>
            <person name="Rollinson D."/>
            <person name="Rinaldi G."/>
            <person name="Brindley P.J."/>
            <person name="Yang H."/>
            <person name="Wang J."/>
            <person name="Wang J."/>
            <person name="Gasser R.B."/>
        </authorList>
    </citation>
    <scope>NUCLEOTIDE SEQUENCE [LARGE SCALE GENOMIC DNA]</scope>
</reference>